<evidence type="ECO:0000313" key="3">
    <source>
        <dbReference type="EMBL" id="GMA93843.1"/>
    </source>
</evidence>
<sequence>MSSPTTPAAAGWYPDGMGGQRYWDGARWTEHHAPAPAPVVVVRQPSNGFAVAALVLGIVGFVLMGIPLFIGWFLGGIPDILAVILGIVGIVKARELGNRGLALAIVGLCLGGVSLLSVFLGAGSVW</sequence>
<keyword evidence="1" id="KW-1133">Transmembrane helix</keyword>
<keyword evidence="1" id="KW-0812">Transmembrane</keyword>
<gene>
    <name evidence="3" type="ORF">GCM10025881_06670</name>
</gene>
<dbReference type="Proteomes" id="UP001157034">
    <property type="component" value="Unassembled WGS sequence"/>
</dbReference>
<keyword evidence="1" id="KW-0472">Membrane</keyword>
<evidence type="ECO:0000259" key="2">
    <source>
        <dbReference type="Pfam" id="PF10708"/>
    </source>
</evidence>
<keyword evidence="4" id="KW-1185">Reference proteome</keyword>
<comment type="caution">
    <text evidence="3">The sequence shown here is derived from an EMBL/GenBank/DDBJ whole genome shotgun (WGS) entry which is preliminary data.</text>
</comment>
<name>A0ABQ6K2Q9_9MICO</name>
<proteinExistence type="predicted"/>
<feature type="domain" description="DUF2510" evidence="2">
    <location>
        <begin position="10"/>
        <end position="39"/>
    </location>
</feature>
<accession>A0ABQ6K2Q9</accession>
<dbReference type="EMBL" id="BSVB01000001">
    <property type="protein sequence ID" value="GMA93843.1"/>
    <property type="molecule type" value="Genomic_DNA"/>
</dbReference>
<dbReference type="InterPro" id="IPR018929">
    <property type="entry name" value="DUF2510"/>
</dbReference>
<organism evidence="3 4">
    <name type="scientific">Pseudolysinimonas kribbensis</name>
    <dbReference type="NCBI Taxonomy" id="433641"/>
    <lineage>
        <taxon>Bacteria</taxon>
        <taxon>Bacillati</taxon>
        <taxon>Actinomycetota</taxon>
        <taxon>Actinomycetes</taxon>
        <taxon>Micrococcales</taxon>
        <taxon>Microbacteriaceae</taxon>
        <taxon>Pseudolysinimonas</taxon>
    </lineage>
</organism>
<feature type="transmembrane region" description="Helical" evidence="1">
    <location>
        <begin position="103"/>
        <end position="125"/>
    </location>
</feature>
<protein>
    <recommendedName>
        <fullName evidence="2">DUF2510 domain-containing protein</fullName>
    </recommendedName>
</protein>
<feature type="transmembrane region" description="Helical" evidence="1">
    <location>
        <begin position="48"/>
        <end position="66"/>
    </location>
</feature>
<dbReference type="RefSeq" id="WP_284252832.1">
    <property type="nucleotide sequence ID" value="NZ_BAAAQO010000003.1"/>
</dbReference>
<dbReference type="Pfam" id="PF10708">
    <property type="entry name" value="DUF2510"/>
    <property type="match status" value="1"/>
</dbReference>
<feature type="transmembrane region" description="Helical" evidence="1">
    <location>
        <begin position="72"/>
        <end position="91"/>
    </location>
</feature>
<evidence type="ECO:0000256" key="1">
    <source>
        <dbReference type="SAM" id="Phobius"/>
    </source>
</evidence>
<reference evidence="4" key="1">
    <citation type="journal article" date="2019" name="Int. J. Syst. Evol. Microbiol.">
        <title>The Global Catalogue of Microorganisms (GCM) 10K type strain sequencing project: providing services to taxonomists for standard genome sequencing and annotation.</title>
        <authorList>
            <consortium name="The Broad Institute Genomics Platform"/>
            <consortium name="The Broad Institute Genome Sequencing Center for Infectious Disease"/>
            <person name="Wu L."/>
            <person name="Ma J."/>
        </authorList>
    </citation>
    <scope>NUCLEOTIDE SEQUENCE [LARGE SCALE GENOMIC DNA]</scope>
    <source>
        <strain evidence="4">NBRC 108894</strain>
    </source>
</reference>
<evidence type="ECO:0000313" key="4">
    <source>
        <dbReference type="Proteomes" id="UP001157034"/>
    </source>
</evidence>